<evidence type="ECO:0000256" key="1">
    <source>
        <dbReference type="SAM" id="Phobius"/>
    </source>
</evidence>
<feature type="transmembrane region" description="Helical" evidence="1">
    <location>
        <begin position="9"/>
        <end position="27"/>
    </location>
</feature>
<keyword evidence="1" id="KW-0472">Membrane</keyword>
<evidence type="ECO:0000313" key="3">
    <source>
        <dbReference type="EMBL" id="MFC6891037.1"/>
    </source>
</evidence>
<evidence type="ECO:0000259" key="2">
    <source>
        <dbReference type="Pfam" id="PF23996"/>
    </source>
</evidence>
<comment type="caution">
    <text evidence="3">The sequence shown here is derived from an EMBL/GenBank/DDBJ whole genome shotgun (WGS) entry which is preliminary data.</text>
</comment>
<dbReference type="RefSeq" id="WP_379738654.1">
    <property type="nucleotide sequence ID" value="NZ_JBHSVN010000001.1"/>
</dbReference>
<gene>
    <name evidence="3" type="ORF">ACFQE9_00100</name>
</gene>
<feature type="domain" description="DUF7314" evidence="2">
    <location>
        <begin position="1"/>
        <end position="86"/>
    </location>
</feature>
<proteinExistence type="predicted"/>
<accession>A0ABD5USI1</accession>
<keyword evidence="1" id="KW-0812">Transmembrane</keyword>
<organism evidence="3 4">
    <name type="scientific">Halopenitus salinus</name>
    <dbReference type="NCBI Taxonomy" id="1198295"/>
    <lineage>
        <taxon>Archaea</taxon>
        <taxon>Methanobacteriati</taxon>
        <taxon>Methanobacteriota</taxon>
        <taxon>Stenosarchaea group</taxon>
        <taxon>Halobacteria</taxon>
        <taxon>Halobacteriales</taxon>
        <taxon>Haloferacaceae</taxon>
        <taxon>Halopenitus</taxon>
    </lineage>
</organism>
<name>A0ABD5USI1_9EURY</name>
<reference evidence="3 4" key="1">
    <citation type="journal article" date="2019" name="Int. J. Syst. Evol. Microbiol.">
        <title>The Global Catalogue of Microorganisms (GCM) 10K type strain sequencing project: providing services to taxonomists for standard genome sequencing and annotation.</title>
        <authorList>
            <consortium name="The Broad Institute Genomics Platform"/>
            <consortium name="The Broad Institute Genome Sequencing Center for Infectious Disease"/>
            <person name="Wu L."/>
            <person name="Ma J."/>
        </authorList>
    </citation>
    <scope>NUCLEOTIDE SEQUENCE [LARGE SCALE GENOMIC DNA]</scope>
    <source>
        <strain evidence="3 4">SKJ47</strain>
    </source>
</reference>
<dbReference type="Pfam" id="PF23996">
    <property type="entry name" value="DUF7314"/>
    <property type="match status" value="1"/>
</dbReference>
<keyword evidence="4" id="KW-1185">Reference proteome</keyword>
<keyword evidence="1" id="KW-1133">Transmembrane helix</keyword>
<sequence length="90" mass="10331">MADEFMKGLSLSMVGALGWFIFAGWYRTPEYYAIQQLTVQAPEPNNVYQAIGIFASDAFLWLMILGPVTYWILIPIFRELRRSMTEEASS</sequence>
<evidence type="ECO:0000313" key="4">
    <source>
        <dbReference type="Proteomes" id="UP001596296"/>
    </source>
</evidence>
<dbReference type="AlphaFoldDB" id="A0ABD5USI1"/>
<dbReference type="InterPro" id="IPR055738">
    <property type="entry name" value="DUF7314"/>
</dbReference>
<feature type="transmembrane region" description="Helical" evidence="1">
    <location>
        <begin position="47"/>
        <end position="74"/>
    </location>
</feature>
<dbReference type="Proteomes" id="UP001596296">
    <property type="component" value="Unassembled WGS sequence"/>
</dbReference>
<dbReference type="EMBL" id="JBHSXL010000001">
    <property type="protein sequence ID" value="MFC6891037.1"/>
    <property type="molecule type" value="Genomic_DNA"/>
</dbReference>
<protein>
    <recommendedName>
        <fullName evidence="2">DUF7314 domain-containing protein</fullName>
    </recommendedName>
</protein>